<evidence type="ECO:0000313" key="4">
    <source>
        <dbReference type="EMBL" id="SMB95342.1"/>
    </source>
</evidence>
<dbReference type="OrthoDB" id="28713at2"/>
<dbReference type="InterPro" id="IPR010090">
    <property type="entry name" value="Phage_tape_meas"/>
</dbReference>
<keyword evidence="5" id="KW-1185">Reference proteome</keyword>
<keyword evidence="2" id="KW-0812">Transmembrane</keyword>
<feature type="transmembrane region" description="Helical" evidence="2">
    <location>
        <begin position="639"/>
        <end position="663"/>
    </location>
</feature>
<keyword evidence="1" id="KW-1188">Viral release from host cell</keyword>
<dbReference type="Proteomes" id="UP000192731">
    <property type="component" value="Unassembled WGS sequence"/>
</dbReference>
<evidence type="ECO:0000259" key="3">
    <source>
        <dbReference type="Pfam" id="PF10145"/>
    </source>
</evidence>
<feature type="transmembrane region" description="Helical" evidence="2">
    <location>
        <begin position="405"/>
        <end position="422"/>
    </location>
</feature>
<keyword evidence="2" id="KW-1133">Transmembrane helix</keyword>
<feature type="transmembrane region" description="Helical" evidence="2">
    <location>
        <begin position="442"/>
        <end position="468"/>
    </location>
</feature>
<keyword evidence="2" id="KW-0472">Membrane</keyword>
<organism evidence="4 5">
    <name type="scientific">Desulfonispora thiosulfatigenes DSM 11270</name>
    <dbReference type="NCBI Taxonomy" id="656914"/>
    <lineage>
        <taxon>Bacteria</taxon>
        <taxon>Bacillati</taxon>
        <taxon>Bacillota</taxon>
        <taxon>Clostridia</taxon>
        <taxon>Eubacteriales</taxon>
        <taxon>Peptococcaceae</taxon>
        <taxon>Desulfonispora</taxon>
    </lineage>
</organism>
<dbReference type="AlphaFoldDB" id="A0A1W1VPP1"/>
<accession>A0A1W1VPP1</accession>
<dbReference type="PANTHER" id="PTHR37813">
    <property type="entry name" value="FELS-2 PROPHAGE PROTEIN"/>
    <property type="match status" value="1"/>
</dbReference>
<evidence type="ECO:0000256" key="2">
    <source>
        <dbReference type="SAM" id="Phobius"/>
    </source>
</evidence>
<protein>
    <submittedName>
        <fullName evidence="4">Phage tail tape measure protein, TP901 family, core region</fullName>
    </submittedName>
</protein>
<reference evidence="4 5" key="1">
    <citation type="submission" date="2017-04" db="EMBL/GenBank/DDBJ databases">
        <authorList>
            <person name="Afonso C.L."/>
            <person name="Miller P.J."/>
            <person name="Scott M.A."/>
            <person name="Spackman E."/>
            <person name="Goraichik I."/>
            <person name="Dimitrov K.M."/>
            <person name="Suarez D.L."/>
            <person name="Swayne D.E."/>
        </authorList>
    </citation>
    <scope>NUCLEOTIDE SEQUENCE [LARGE SCALE GENOMIC DNA]</scope>
    <source>
        <strain evidence="4 5">DSM 11270</strain>
    </source>
</reference>
<dbReference type="NCBIfam" id="TIGR01760">
    <property type="entry name" value="tape_meas_TP901"/>
    <property type="match status" value="1"/>
</dbReference>
<feature type="transmembrane region" description="Helical" evidence="2">
    <location>
        <begin position="365"/>
        <end position="384"/>
    </location>
</feature>
<name>A0A1W1VPP1_DESTI</name>
<proteinExistence type="predicted"/>
<dbReference type="PANTHER" id="PTHR37813:SF1">
    <property type="entry name" value="FELS-2 PROPHAGE PROTEIN"/>
    <property type="match status" value="1"/>
</dbReference>
<evidence type="ECO:0000256" key="1">
    <source>
        <dbReference type="ARBA" id="ARBA00022612"/>
    </source>
</evidence>
<gene>
    <name evidence="4" type="ORF">SAMN00017405_0386</name>
</gene>
<feature type="domain" description="Phage tail tape measure protein" evidence="3">
    <location>
        <begin position="103"/>
        <end position="294"/>
    </location>
</feature>
<sequence>MSSLRDLFVSIGFQGNAVDEIDAVNKKMDESKEKSIELAKQYEKMGKGFESVGKKMTVGISAPIIGMGTLAGKIAIDMEDAFAGTRKTIDMTEEEFKQLEKSLDDLSADKIPILTTEIYGIAEAAGQLGIRNENILGFTDTMAKMGVATNMVSEEAATALARLANITEMSQDNFDRLGSTVVHLGNKLVTTEGEIVEMGLRLAGAGKQVGMSEADILSFAGALSSVGIRAEAGGSAFSKVMLDIQNNVLAGGEKLELFAAVAGKSSKEFAETFKNNSSGAIVSFIEGMGDLQKKGANIVPILESLELNDFLIRDALLRASGAGDLFNKSLKMGSKAWEENNALTKEAEERFKTTKSKIVFFRNQMGLLGKEIGNIILPVIGSFLSKGSEFIKNFRSLNIEAKKDIIVIAGLTAVIGPLIWTVGKGITVFAKVKKGLAAAGGIVGWLATPFGIATAVVLGLAVAGFLLYKNWNNIKTKISTIVIAIKERFVILTEWFDNFQNNISKWFIGTWNDIKNVLIENENTIKTVATTLGVLFTPALIKTGIEAVITGARIVGSLGASFIRTAFLAGWLHGKLVGELILSFIKTGWEAVKTAGVITGQFIMSLIRSGWEAIKTAGIITTQLIVSMVNYALSGWRVVYSIAATTVAWVAQKIAIVGSSLAIKTMTAAQWALNIALNANPIGLVIGLVALLAGGLVVLYQKSETARNIMNNLWEGMKNSAVSSINIIIGAINRLIGGINSIKAPGWIPVVGGKSANIANIPMLAKGTNFHRGGPAIVGEEGPELLNLRRGASVSTNKETRQAIGGGGNNVFSPVIKVAIEGGAMENAPTDLERELEKRLYSLMERYWEMLLLKRPISN</sequence>
<dbReference type="EMBL" id="FWWT01000022">
    <property type="protein sequence ID" value="SMB95342.1"/>
    <property type="molecule type" value="Genomic_DNA"/>
</dbReference>
<evidence type="ECO:0000313" key="5">
    <source>
        <dbReference type="Proteomes" id="UP000192731"/>
    </source>
</evidence>
<feature type="transmembrane region" description="Helical" evidence="2">
    <location>
        <begin position="675"/>
        <end position="700"/>
    </location>
</feature>
<dbReference type="STRING" id="656914.SAMN00017405_0386"/>
<dbReference type="Pfam" id="PF10145">
    <property type="entry name" value="PhageMin_Tail"/>
    <property type="match status" value="1"/>
</dbReference>